<name>A0A9D1JDN5_9FIRM</name>
<gene>
    <name evidence="1" type="ORF">IAC96_10205</name>
</gene>
<reference evidence="1" key="2">
    <citation type="journal article" date="2021" name="PeerJ">
        <title>Extensive microbial diversity within the chicken gut microbiome revealed by metagenomics and culture.</title>
        <authorList>
            <person name="Gilroy R."/>
            <person name="Ravi A."/>
            <person name="Getino M."/>
            <person name="Pursley I."/>
            <person name="Horton D.L."/>
            <person name="Alikhan N.F."/>
            <person name="Baker D."/>
            <person name="Gharbi K."/>
            <person name="Hall N."/>
            <person name="Watson M."/>
            <person name="Adriaenssens E.M."/>
            <person name="Foster-Nyarko E."/>
            <person name="Jarju S."/>
            <person name="Secka A."/>
            <person name="Antonio M."/>
            <person name="Oren A."/>
            <person name="Chaudhuri R.R."/>
            <person name="La Ragione R."/>
            <person name="Hildebrand F."/>
            <person name="Pallen M.J."/>
        </authorList>
    </citation>
    <scope>NUCLEOTIDE SEQUENCE</scope>
    <source>
        <strain evidence="1">ChiW13-3771</strain>
    </source>
</reference>
<sequence length="253" mass="29959">SLIKSGLKIPRSYNIEEEDYERNFEYSEEAIQKIKGRFDSLLVPLYKRIFLDASRARSIFDELFLKDPEFIKMIQDAYGDPTWGYTKKNPFVWRMYLASSNSYKDFRCSTTNNSDVYEYYSSQSYPRFIWVLEIGTIFTFAEKRARVEVLLDATSSKNSDTWAILSIRYKGHLVFVPYVINHLRGEQVIETSCSEYDKEENINQDYASIDWGEMNEIVRDKVLTEIFTSLYYKSNNFIDETYEIFSNCNLKEI</sequence>
<evidence type="ECO:0000313" key="2">
    <source>
        <dbReference type="Proteomes" id="UP000824201"/>
    </source>
</evidence>
<comment type="caution">
    <text evidence="1">The sequence shown here is derived from an EMBL/GenBank/DDBJ whole genome shotgun (WGS) entry which is preliminary data.</text>
</comment>
<dbReference type="EMBL" id="DVHN01000131">
    <property type="protein sequence ID" value="HIR89312.1"/>
    <property type="molecule type" value="Genomic_DNA"/>
</dbReference>
<dbReference type="Proteomes" id="UP000824201">
    <property type="component" value="Unassembled WGS sequence"/>
</dbReference>
<organism evidence="1 2">
    <name type="scientific">Candidatus Fimimorpha faecalis</name>
    <dbReference type="NCBI Taxonomy" id="2840824"/>
    <lineage>
        <taxon>Bacteria</taxon>
        <taxon>Bacillati</taxon>
        <taxon>Bacillota</taxon>
        <taxon>Clostridia</taxon>
        <taxon>Eubacteriales</taxon>
        <taxon>Candidatus Fimimorpha</taxon>
    </lineage>
</organism>
<protein>
    <submittedName>
        <fullName evidence="1">Uncharacterized protein</fullName>
    </submittedName>
</protein>
<reference evidence="1" key="1">
    <citation type="submission" date="2020-10" db="EMBL/GenBank/DDBJ databases">
        <authorList>
            <person name="Gilroy R."/>
        </authorList>
    </citation>
    <scope>NUCLEOTIDE SEQUENCE</scope>
    <source>
        <strain evidence="1">ChiW13-3771</strain>
    </source>
</reference>
<dbReference type="AlphaFoldDB" id="A0A9D1JDN5"/>
<proteinExistence type="predicted"/>
<evidence type="ECO:0000313" key="1">
    <source>
        <dbReference type="EMBL" id="HIR89312.1"/>
    </source>
</evidence>
<accession>A0A9D1JDN5</accession>
<feature type="non-terminal residue" evidence="1">
    <location>
        <position position="1"/>
    </location>
</feature>